<feature type="transmembrane region" description="Helical" evidence="1">
    <location>
        <begin position="305"/>
        <end position="326"/>
    </location>
</feature>
<dbReference type="PANTHER" id="PTHR23028">
    <property type="entry name" value="ACETYLTRANSFERASE"/>
    <property type="match status" value="1"/>
</dbReference>
<feature type="transmembrane region" description="Helical" evidence="1">
    <location>
        <begin position="209"/>
        <end position="226"/>
    </location>
</feature>
<comment type="caution">
    <text evidence="3">The sequence shown here is derived from an EMBL/GenBank/DDBJ whole genome shotgun (WGS) entry which is preliminary data.</text>
</comment>
<evidence type="ECO:0000313" key="3">
    <source>
        <dbReference type="EMBL" id="MFC3637413.1"/>
    </source>
</evidence>
<proteinExistence type="predicted"/>
<evidence type="ECO:0000259" key="2">
    <source>
        <dbReference type="Pfam" id="PF01757"/>
    </source>
</evidence>
<dbReference type="EC" id="2.3.-.-" evidence="3"/>
<evidence type="ECO:0000313" key="4">
    <source>
        <dbReference type="Proteomes" id="UP001595704"/>
    </source>
</evidence>
<feature type="transmembrane region" description="Helical" evidence="1">
    <location>
        <begin position="156"/>
        <end position="174"/>
    </location>
</feature>
<feature type="transmembrane region" description="Helical" evidence="1">
    <location>
        <begin position="238"/>
        <end position="256"/>
    </location>
</feature>
<feature type="domain" description="Acyltransferase 3" evidence="2">
    <location>
        <begin position="8"/>
        <end position="320"/>
    </location>
</feature>
<feature type="transmembrane region" description="Helical" evidence="1">
    <location>
        <begin position="47"/>
        <end position="66"/>
    </location>
</feature>
<dbReference type="InterPro" id="IPR050879">
    <property type="entry name" value="Acyltransferase_3"/>
</dbReference>
<keyword evidence="3" id="KW-0012">Acyltransferase</keyword>
<dbReference type="PANTHER" id="PTHR23028:SF131">
    <property type="entry name" value="BLR2367 PROTEIN"/>
    <property type="match status" value="1"/>
</dbReference>
<keyword evidence="3" id="KW-0808">Transferase</keyword>
<dbReference type="Pfam" id="PF01757">
    <property type="entry name" value="Acyl_transf_3"/>
    <property type="match status" value="1"/>
</dbReference>
<keyword evidence="1" id="KW-1133">Transmembrane helix</keyword>
<feature type="transmembrane region" description="Helical" evidence="1">
    <location>
        <begin position="277"/>
        <end position="293"/>
    </location>
</feature>
<protein>
    <submittedName>
        <fullName evidence="3">Acyltransferase family protein</fullName>
        <ecNumber evidence="3">2.3.-.-</ecNumber>
    </submittedName>
</protein>
<feature type="transmembrane region" description="Helical" evidence="1">
    <location>
        <begin position="180"/>
        <end position="197"/>
    </location>
</feature>
<feature type="transmembrane region" description="Helical" evidence="1">
    <location>
        <begin position="121"/>
        <end position="144"/>
    </location>
</feature>
<accession>A0ABV7UFW1</accession>
<evidence type="ECO:0000256" key="1">
    <source>
        <dbReference type="SAM" id="Phobius"/>
    </source>
</evidence>
<sequence>MGKPQELYGIQMLRGMAALSVVIHHALEMSNGSAGRFSPDWLTTCGAFGVDIFFVISGFIMMYTTFGPARPLTSPYPFFRNRALRIYPFYWFCLVTMLALWGVGFMKSLDVTLSTFWRSAILFPGGGIINVAWTLSYEMLFYLVFAASLFFRSARLTTYSTILVLSLSLVGGTVAKNEFLANPIMLEFCFGMLLFYCQPIVLASAAQRRFLVGVAAAIFAMFAPYIVAHSSTAGLEGWNRVIAWGIPALIIVAACLKLDSASGQLGGALIELGDASYSMYLTHVFCMIAYGKILKTNTFGSMNQIPFILIVTFVCIIVGVMARRYIEKPIDVLLKRLSSQENTKLASTELRLAPVAPWRGHSAQGSEAAARKDGR</sequence>
<keyword evidence="1" id="KW-0812">Transmembrane</keyword>
<dbReference type="Proteomes" id="UP001595704">
    <property type="component" value="Unassembled WGS sequence"/>
</dbReference>
<feature type="transmembrane region" description="Helical" evidence="1">
    <location>
        <begin position="87"/>
        <end position="109"/>
    </location>
</feature>
<reference evidence="4" key="1">
    <citation type="journal article" date="2019" name="Int. J. Syst. Evol. Microbiol.">
        <title>The Global Catalogue of Microorganisms (GCM) 10K type strain sequencing project: providing services to taxonomists for standard genome sequencing and annotation.</title>
        <authorList>
            <consortium name="The Broad Institute Genomics Platform"/>
            <consortium name="The Broad Institute Genome Sequencing Center for Infectious Disease"/>
            <person name="Wu L."/>
            <person name="Ma J."/>
        </authorList>
    </citation>
    <scope>NUCLEOTIDE SEQUENCE [LARGE SCALE GENOMIC DNA]</scope>
    <source>
        <strain evidence="4">KCTC 42282</strain>
    </source>
</reference>
<keyword evidence="4" id="KW-1185">Reference proteome</keyword>
<dbReference type="InterPro" id="IPR002656">
    <property type="entry name" value="Acyl_transf_3_dom"/>
</dbReference>
<gene>
    <name evidence="3" type="ORF">ACFONL_08445</name>
</gene>
<name>A0ABV7UFW1_9HYPH</name>
<dbReference type="EMBL" id="JBHRYC010000038">
    <property type="protein sequence ID" value="MFC3637413.1"/>
    <property type="molecule type" value="Genomic_DNA"/>
</dbReference>
<feature type="transmembrane region" description="Helical" evidence="1">
    <location>
        <begin position="7"/>
        <end position="27"/>
    </location>
</feature>
<dbReference type="RefSeq" id="WP_191319395.1">
    <property type="nucleotide sequence ID" value="NZ_BNCG01000008.1"/>
</dbReference>
<keyword evidence="1" id="KW-0472">Membrane</keyword>
<organism evidence="3 4">
    <name type="scientific">Camelimonas fluminis</name>
    <dbReference type="NCBI Taxonomy" id="1576911"/>
    <lineage>
        <taxon>Bacteria</taxon>
        <taxon>Pseudomonadati</taxon>
        <taxon>Pseudomonadota</taxon>
        <taxon>Alphaproteobacteria</taxon>
        <taxon>Hyphomicrobiales</taxon>
        <taxon>Chelatococcaceae</taxon>
        <taxon>Camelimonas</taxon>
    </lineage>
</organism>
<dbReference type="GO" id="GO:0016746">
    <property type="term" value="F:acyltransferase activity"/>
    <property type="evidence" value="ECO:0007669"/>
    <property type="project" value="UniProtKB-KW"/>
</dbReference>